<evidence type="ECO:0000256" key="1">
    <source>
        <dbReference type="SAM" id="Phobius"/>
    </source>
</evidence>
<dbReference type="AlphaFoldDB" id="A0A2P2QL80"/>
<dbReference type="PANTHER" id="PTHR35505:SF1">
    <property type="entry name" value="SNF2 DOMAIN PROTEIN"/>
    <property type="match status" value="1"/>
</dbReference>
<protein>
    <submittedName>
        <fullName evidence="2">Uncharacterized protein</fullName>
    </submittedName>
</protein>
<keyword evidence="1" id="KW-1133">Transmembrane helix</keyword>
<dbReference type="EMBL" id="GGEC01087275">
    <property type="protein sequence ID" value="MBX67759.1"/>
    <property type="molecule type" value="Transcribed_RNA"/>
</dbReference>
<sequence>MRFGSGTSRAELKNELCSLAVQMITSFRSYYFLDALLRMLLEPVLPLISLLKFDNEAFLREILYEAVITMDWSFLNHERELQLSGGHLKNLAVTWLFIANNAVQSVRETGDEMKVTRYVQAFSESCLPPLLIKWAVNQLDMQMQISTPNGFTPVTLISEFLCYFSILLYKSFTAVLAHVAVLCLVVILSKHVTCRAVYLVFVKVEH</sequence>
<keyword evidence="1" id="KW-0812">Transmembrane</keyword>
<dbReference type="PANTHER" id="PTHR35505">
    <property type="entry name" value="OS01G0600300 PROTEIN"/>
    <property type="match status" value="1"/>
</dbReference>
<proteinExistence type="predicted"/>
<keyword evidence="1" id="KW-0472">Membrane</keyword>
<evidence type="ECO:0000313" key="2">
    <source>
        <dbReference type="EMBL" id="MBX67759.1"/>
    </source>
</evidence>
<name>A0A2P2QL80_RHIMU</name>
<feature type="transmembrane region" description="Helical" evidence="1">
    <location>
        <begin position="175"/>
        <end position="201"/>
    </location>
</feature>
<organism evidence="2">
    <name type="scientific">Rhizophora mucronata</name>
    <name type="common">Asiatic mangrove</name>
    <dbReference type="NCBI Taxonomy" id="61149"/>
    <lineage>
        <taxon>Eukaryota</taxon>
        <taxon>Viridiplantae</taxon>
        <taxon>Streptophyta</taxon>
        <taxon>Embryophyta</taxon>
        <taxon>Tracheophyta</taxon>
        <taxon>Spermatophyta</taxon>
        <taxon>Magnoliopsida</taxon>
        <taxon>eudicotyledons</taxon>
        <taxon>Gunneridae</taxon>
        <taxon>Pentapetalae</taxon>
        <taxon>rosids</taxon>
        <taxon>fabids</taxon>
        <taxon>Malpighiales</taxon>
        <taxon>Rhizophoraceae</taxon>
        <taxon>Rhizophora</taxon>
    </lineage>
</organism>
<reference evidence="2" key="1">
    <citation type="submission" date="2018-02" db="EMBL/GenBank/DDBJ databases">
        <title>Rhizophora mucronata_Transcriptome.</title>
        <authorList>
            <person name="Meera S.P."/>
            <person name="Sreeshan A."/>
            <person name="Augustine A."/>
        </authorList>
    </citation>
    <scope>NUCLEOTIDE SEQUENCE</scope>
    <source>
        <tissue evidence="2">Leaf</tissue>
    </source>
</reference>
<accession>A0A2P2QL80</accession>